<organism evidence="6 7">
    <name type="scientific">Paenibacillus phoenicis</name>
    <dbReference type="NCBI Taxonomy" id="554117"/>
    <lineage>
        <taxon>Bacteria</taxon>
        <taxon>Bacillati</taxon>
        <taxon>Bacillota</taxon>
        <taxon>Bacilli</taxon>
        <taxon>Bacillales</taxon>
        <taxon>Paenibacillaceae</taxon>
        <taxon>Paenibacillus</taxon>
    </lineage>
</organism>
<keyword evidence="3 5" id="KW-0732">Signal</keyword>
<gene>
    <name evidence="6" type="primary">modA</name>
    <name evidence="6" type="ORF">U9M73_07315</name>
</gene>
<dbReference type="PROSITE" id="PS51257">
    <property type="entry name" value="PROKAR_LIPOPROTEIN"/>
    <property type="match status" value="1"/>
</dbReference>
<keyword evidence="7" id="KW-1185">Reference proteome</keyword>
<feature type="signal peptide" evidence="5">
    <location>
        <begin position="1"/>
        <end position="22"/>
    </location>
</feature>
<evidence type="ECO:0000313" key="7">
    <source>
        <dbReference type="Proteomes" id="UP001292216"/>
    </source>
</evidence>
<feature type="chain" id="PRO_5046590691" evidence="5">
    <location>
        <begin position="23"/>
        <end position="289"/>
    </location>
</feature>
<dbReference type="InterPro" id="IPR005950">
    <property type="entry name" value="ModA"/>
</dbReference>
<keyword evidence="2" id="KW-0479">Metal-binding</keyword>
<dbReference type="Proteomes" id="UP001292216">
    <property type="component" value="Unassembled WGS sequence"/>
</dbReference>
<protein>
    <submittedName>
        <fullName evidence="6">Molybdate ABC transporter substrate-binding protein</fullName>
    </submittedName>
</protein>
<dbReference type="SUPFAM" id="SSF53850">
    <property type="entry name" value="Periplasmic binding protein-like II"/>
    <property type="match status" value="1"/>
</dbReference>
<dbReference type="PANTHER" id="PTHR30632">
    <property type="entry name" value="MOLYBDATE-BINDING PERIPLASMIC PROTEIN"/>
    <property type="match status" value="1"/>
</dbReference>
<evidence type="ECO:0000256" key="2">
    <source>
        <dbReference type="ARBA" id="ARBA00022723"/>
    </source>
</evidence>
<proteinExistence type="inferred from homology"/>
<evidence type="ECO:0000256" key="5">
    <source>
        <dbReference type="SAM" id="SignalP"/>
    </source>
</evidence>
<name>A0ABU5PJ57_9BACL</name>
<dbReference type="Pfam" id="PF13531">
    <property type="entry name" value="SBP_bac_11"/>
    <property type="match status" value="1"/>
</dbReference>
<evidence type="ECO:0000256" key="3">
    <source>
        <dbReference type="ARBA" id="ARBA00022729"/>
    </source>
</evidence>
<reference evidence="6 7" key="1">
    <citation type="submission" date="2023-12" db="EMBL/GenBank/DDBJ databases">
        <title>Whole genome sequencing of Paenibacillus phoenicis isolated from the Phoenix Mars Lander spacecraft assembly facility.</title>
        <authorList>
            <person name="Garcia A."/>
            <person name="Venkateswaran K."/>
        </authorList>
    </citation>
    <scope>NUCLEOTIDE SEQUENCE [LARGE SCALE GENOMIC DNA]</scope>
    <source>
        <strain evidence="6 7">3PO2SA</strain>
    </source>
</reference>
<evidence type="ECO:0000256" key="4">
    <source>
        <dbReference type="SAM" id="MobiDB-lite"/>
    </source>
</evidence>
<dbReference type="PIRSF" id="PIRSF004846">
    <property type="entry name" value="ModA"/>
    <property type="match status" value="1"/>
</dbReference>
<comment type="caution">
    <text evidence="6">The sequence shown here is derived from an EMBL/GenBank/DDBJ whole genome shotgun (WGS) entry which is preliminary data.</text>
</comment>
<feature type="region of interest" description="Disordered" evidence="4">
    <location>
        <begin position="30"/>
        <end position="59"/>
    </location>
</feature>
<comment type="similarity">
    <text evidence="1">Belongs to the bacterial solute-binding protein ModA family.</text>
</comment>
<dbReference type="EMBL" id="JAYERP010000001">
    <property type="protein sequence ID" value="MEA3569807.1"/>
    <property type="molecule type" value="Genomic_DNA"/>
</dbReference>
<dbReference type="CDD" id="cd13537">
    <property type="entry name" value="PBP2_YvgL_like"/>
    <property type="match status" value="1"/>
</dbReference>
<accession>A0ABU5PJ57</accession>
<sequence>MQKFLKLPFLAAFAAIILLLSAGCSDPSASSSNTSSVSADSSNAANSSSTTAENPSEPAEQVELLISAAASLTESLDELKGVYEAEHSQVKLTFNYAASGTLQQQIEQGAPADLFLSAGTKQMDALVDKGLIDDQLKTNLLTNDLVLVVPKDGSAEVQSMEDLSKLGDIAIGTPESVPAGKYAQQALTYHKLWEPLQSHLVLTKDVKQVLSYVETGNVDAGFVYKTDAALSDKVKVALTAEAESHDPIEYPIGVLKDSAHRNEAKAFYEFLKSDQAQQVFVKYGFTPAE</sequence>
<dbReference type="InterPro" id="IPR050682">
    <property type="entry name" value="ModA/WtpA"/>
</dbReference>
<dbReference type="PANTHER" id="PTHR30632:SF0">
    <property type="entry name" value="SULFATE-BINDING PROTEIN"/>
    <property type="match status" value="1"/>
</dbReference>
<dbReference type="NCBIfam" id="TIGR01256">
    <property type="entry name" value="modA"/>
    <property type="match status" value="1"/>
</dbReference>
<evidence type="ECO:0000313" key="6">
    <source>
        <dbReference type="EMBL" id="MEA3569807.1"/>
    </source>
</evidence>
<dbReference type="Gene3D" id="3.40.190.10">
    <property type="entry name" value="Periplasmic binding protein-like II"/>
    <property type="match status" value="2"/>
</dbReference>
<evidence type="ECO:0000256" key="1">
    <source>
        <dbReference type="ARBA" id="ARBA00009175"/>
    </source>
</evidence>
<dbReference type="InterPro" id="IPR041879">
    <property type="entry name" value="YvgL-like_PBP2"/>
</dbReference>
<feature type="compositionally biased region" description="Low complexity" evidence="4">
    <location>
        <begin position="30"/>
        <end position="58"/>
    </location>
</feature>
<dbReference type="RefSeq" id="WP_085169184.1">
    <property type="nucleotide sequence ID" value="NZ_CBCSKM010000003.1"/>
</dbReference>